<sequence length="151" mass="16353">MRTGEAKYNLSIVFIIIAVLSYSLLAMQSYSVLDDLDSNGDFREYLEENLQETGDDIAGITMEEQIEIFGNVITFVIVVSIIYIVLGIVAAVFLAKQKRVKLIGVLLIILGGISAVLSFVLGLIGIVSSLGYLIAGVLTVVKHRRAGNSMV</sequence>
<accession>A0ABY5K0A2</accession>
<evidence type="ECO:0000256" key="1">
    <source>
        <dbReference type="ARBA" id="ARBA00004141"/>
    </source>
</evidence>
<protein>
    <submittedName>
        <fullName evidence="6">DUF4064 domain-containing protein</fullName>
    </submittedName>
</protein>
<evidence type="ECO:0000256" key="4">
    <source>
        <dbReference type="ARBA" id="ARBA00023136"/>
    </source>
</evidence>
<evidence type="ECO:0000256" key="3">
    <source>
        <dbReference type="ARBA" id="ARBA00022989"/>
    </source>
</evidence>
<feature type="transmembrane region" description="Helical" evidence="5">
    <location>
        <begin position="12"/>
        <end position="33"/>
    </location>
</feature>
<keyword evidence="4 5" id="KW-0472">Membrane</keyword>
<keyword evidence="3 5" id="KW-1133">Transmembrane helix</keyword>
<dbReference type="Proteomes" id="UP001059773">
    <property type="component" value="Chromosome"/>
</dbReference>
<organism evidence="6 7">
    <name type="scientific">Oceanobacillus jeddahense</name>
    <dbReference type="NCBI Taxonomy" id="1462527"/>
    <lineage>
        <taxon>Bacteria</taxon>
        <taxon>Bacillati</taxon>
        <taxon>Bacillota</taxon>
        <taxon>Bacilli</taxon>
        <taxon>Bacillales</taxon>
        <taxon>Bacillaceae</taxon>
        <taxon>Oceanobacillus</taxon>
    </lineage>
</organism>
<evidence type="ECO:0000313" key="7">
    <source>
        <dbReference type="Proteomes" id="UP001059773"/>
    </source>
</evidence>
<name>A0ABY5K0A2_9BACI</name>
<keyword evidence="2 5" id="KW-0812">Transmembrane</keyword>
<dbReference type="Gene3D" id="1.10.3720.10">
    <property type="entry name" value="MetI-like"/>
    <property type="match status" value="1"/>
</dbReference>
<dbReference type="RefSeq" id="WP_256709427.1">
    <property type="nucleotide sequence ID" value="NZ_CP101914.1"/>
</dbReference>
<reference evidence="6" key="1">
    <citation type="submission" date="2022-07" db="EMBL/GenBank/DDBJ databases">
        <title>FELIX.</title>
        <authorList>
            <person name="Wan K.H."/>
            <person name="Park S."/>
            <person name="Lawrence Q."/>
            <person name="Eichenberger J.P."/>
            <person name="Booth B.W."/>
            <person name="Piaggio A.J."/>
            <person name="Chandler J.C."/>
            <person name="Franklin A.B."/>
            <person name="Celniker S.E."/>
        </authorList>
    </citation>
    <scope>NUCLEOTIDE SEQUENCE</scope>
    <source>
        <strain evidence="6">QA-1986 374</strain>
    </source>
</reference>
<gene>
    <name evidence="6" type="ORF">NP439_07670</name>
</gene>
<evidence type="ECO:0000256" key="5">
    <source>
        <dbReference type="SAM" id="Phobius"/>
    </source>
</evidence>
<keyword evidence="7" id="KW-1185">Reference proteome</keyword>
<comment type="subcellular location">
    <subcellularLocation>
        <location evidence="1">Membrane</location>
        <topology evidence="1">Multi-pass membrane protein</topology>
    </subcellularLocation>
</comment>
<feature type="transmembrane region" description="Helical" evidence="5">
    <location>
        <begin position="72"/>
        <end position="95"/>
    </location>
</feature>
<feature type="transmembrane region" description="Helical" evidence="5">
    <location>
        <begin position="102"/>
        <end position="135"/>
    </location>
</feature>
<dbReference type="InterPro" id="IPR035906">
    <property type="entry name" value="MetI-like_sf"/>
</dbReference>
<dbReference type="EMBL" id="CP101914">
    <property type="protein sequence ID" value="UUI04522.1"/>
    <property type="molecule type" value="Genomic_DNA"/>
</dbReference>
<evidence type="ECO:0000313" key="6">
    <source>
        <dbReference type="EMBL" id="UUI04522.1"/>
    </source>
</evidence>
<proteinExistence type="predicted"/>
<evidence type="ECO:0000256" key="2">
    <source>
        <dbReference type="ARBA" id="ARBA00022692"/>
    </source>
</evidence>